<dbReference type="PRINTS" id="PR00598">
    <property type="entry name" value="HTHMARR"/>
</dbReference>
<evidence type="ECO:0000313" key="8">
    <source>
        <dbReference type="Proteomes" id="UP000032049"/>
    </source>
</evidence>
<comment type="subcellular location">
    <subcellularLocation>
        <location evidence="1">Cytoplasm</location>
    </subcellularLocation>
</comment>
<dbReference type="PANTHER" id="PTHR33164">
    <property type="entry name" value="TRANSCRIPTIONAL REGULATOR, MARR FAMILY"/>
    <property type="match status" value="1"/>
</dbReference>
<keyword evidence="3" id="KW-0805">Transcription regulation</keyword>
<dbReference type="InterPro" id="IPR036388">
    <property type="entry name" value="WH-like_DNA-bd_sf"/>
</dbReference>
<evidence type="ECO:0000256" key="2">
    <source>
        <dbReference type="ARBA" id="ARBA00022490"/>
    </source>
</evidence>
<dbReference type="InterPro" id="IPR055166">
    <property type="entry name" value="Transc_reg_Sar_Rot_HTH"/>
</dbReference>
<dbReference type="GO" id="GO:0003700">
    <property type="term" value="F:DNA-binding transcription factor activity"/>
    <property type="evidence" value="ECO:0007669"/>
    <property type="project" value="InterPro"/>
</dbReference>
<evidence type="ECO:0000259" key="6">
    <source>
        <dbReference type="PROSITE" id="PS50995"/>
    </source>
</evidence>
<dbReference type="Pfam" id="PF22381">
    <property type="entry name" value="Staph_reg_Sar_Rot"/>
    <property type="match status" value="1"/>
</dbReference>
<accession>A0A0D0GRK5</accession>
<dbReference type="InterPro" id="IPR039422">
    <property type="entry name" value="MarR/SlyA-like"/>
</dbReference>
<evidence type="ECO:0000256" key="3">
    <source>
        <dbReference type="ARBA" id="ARBA00023015"/>
    </source>
</evidence>
<dbReference type="AlphaFoldDB" id="A0A0D0GRK5"/>
<dbReference type="GO" id="GO:0006950">
    <property type="term" value="P:response to stress"/>
    <property type="evidence" value="ECO:0007669"/>
    <property type="project" value="TreeGrafter"/>
</dbReference>
<keyword evidence="5" id="KW-0804">Transcription</keyword>
<dbReference type="EMBL" id="JXRA01000044">
    <property type="protein sequence ID" value="KIO77151.1"/>
    <property type="molecule type" value="Genomic_DNA"/>
</dbReference>
<comment type="caution">
    <text evidence="7">The sequence shown here is derived from an EMBL/GenBank/DDBJ whole genome shotgun (WGS) entry which is preliminary data.</text>
</comment>
<reference evidence="7 8" key="1">
    <citation type="submission" date="2015-01" db="EMBL/GenBank/DDBJ databases">
        <title>Draft genome sequence of Pedobacter sp. NL19 isolated from sludge of an effluent treatment pond in an abandoned uranium mine.</title>
        <authorList>
            <person name="Santos T."/>
            <person name="Caetano T."/>
            <person name="Covas C."/>
            <person name="Cruz A."/>
            <person name="Mendo S."/>
        </authorList>
    </citation>
    <scope>NUCLEOTIDE SEQUENCE [LARGE SCALE GENOMIC DNA]</scope>
    <source>
        <strain evidence="7 8">NL19</strain>
    </source>
</reference>
<dbReference type="RefSeq" id="WP_041881777.1">
    <property type="nucleotide sequence ID" value="NZ_CP157278.1"/>
</dbReference>
<dbReference type="FunFam" id="1.10.10.10:FF:000163">
    <property type="entry name" value="MarR family transcriptional regulator"/>
    <property type="match status" value="1"/>
</dbReference>
<sequence length="144" mass="16489">MEMLKLEQQLCFPIYALSRQITALYRPLLEKLDLTYPQYLVMLLLWETNKICIREIGEKLLLDTGTLTPLLKRLEQKKYLTRKRSEDDERIVLIELTASGLKLKYAAAGIPGALFCALDITENEMAGLQQKLTGILNTINKHHG</sequence>
<evidence type="ECO:0000256" key="1">
    <source>
        <dbReference type="ARBA" id="ARBA00004496"/>
    </source>
</evidence>
<evidence type="ECO:0000256" key="4">
    <source>
        <dbReference type="ARBA" id="ARBA00023125"/>
    </source>
</evidence>
<dbReference type="InterPro" id="IPR036390">
    <property type="entry name" value="WH_DNA-bd_sf"/>
</dbReference>
<dbReference type="PROSITE" id="PS50995">
    <property type="entry name" value="HTH_MARR_2"/>
    <property type="match status" value="1"/>
</dbReference>
<proteinExistence type="predicted"/>
<dbReference type="GO" id="GO:0003677">
    <property type="term" value="F:DNA binding"/>
    <property type="evidence" value="ECO:0007669"/>
    <property type="project" value="UniProtKB-KW"/>
</dbReference>
<dbReference type="Gene3D" id="1.10.10.10">
    <property type="entry name" value="Winged helix-like DNA-binding domain superfamily/Winged helix DNA-binding domain"/>
    <property type="match status" value="1"/>
</dbReference>
<feature type="domain" description="HTH marR-type" evidence="6">
    <location>
        <begin position="7"/>
        <end position="137"/>
    </location>
</feature>
<evidence type="ECO:0000313" key="7">
    <source>
        <dbReference type="EMBL" id="KIO77151.1"/>
    </source>
</evidence>
<organism evidence="7 8">
    <name type="scientific">Pedobacter lusitanus</name>
    <dbReference type="NCBI Taxonomy" id="1503925"/>
    <lineage>
        <taxon>Bacteria</taxon>
        <taxon>Pseudomonadati</taxon>
        <taxon>Bacteroidota</taxon>
        <taxon>Sphingobacteriia</taxon>
        <taxon>Sphingobacteriales</taxon>
        <taxon>Sphingobacteriaceae</taxon>
        <taxon>Pedobacter</taxon>
    </lineage>
</organism>
<dbReference type="PANTHER" id="PTHR33164:SF5">
    <property type="entry name" value="ORGANIC HYDROPEROXIDE RESISTANCE TRANSCRIPTIONAL REGULATOR"/>
    <property type="match status" value="1"/>
</dbReference>
<keyword evidence="4" id="KW-0238">DNA-binding</keyword>
<gene>
    <name evidence="7" type="ORF">TH53_10955</name>
</gene>
<dbReference type="Proteomes" id="UP000032049">
    <property type="component" value="Unassembled WGS sequence"/>
</dbReference>
<evidence type="ECO:0000256" key="5">
    <source>
        <dbReference type="ARBA" id="ARBA00023163"/>
    </source>
</evidence>
<protein>
    <submittedName>
        <fullName evidence="7">MarR family transcriptional regulator</fullName>
    </submittedName>
</protein>
<dbReference type="STRING" id="1503925.TH53_10955"/>
<dbReference type="InterPro" id="IPR000835">
    <property type="entry name" value="HTH_MarR-typ"/>
</dbReference>
<dbReference type="SUPFAM" id="SSF46785">
    <property type="entry name" value="Winged helix' DNA-binding domain"/>
    <property type="match status" value="1"/>
</dbReference>
<dbReference type="GO" id="GO:0005737">
    <property type="term" value="C:cytoplasm"/>
    <property type="evidence" value="ECO:0007669"/>
    <property type="project" value="UniProtKB-SubCell"/>
</dbReference>
<keyword evidence="8" id="KW-1185">Reference proteome</keyword>
<keyword evidence="2" id="KW-0963">Cytoplasm</keyword>
<name>A0A0D0GRK5_9SPHI</name>
<dbReference type="SMART" id="SM00347">
    <property type="entry name" value="HTH_MARR"/>
    <property type="match status" value="1"/>
</dbReference>